<evidence type="ECO:0000256" key="1">
    <source>
        <dbReference type="ARBA" id="ARBA00023125"/>
    </source>
</evidence>
<proteinExistence type="predicted"/>
<reference evidence="7" key="1">
    <citation type="journal article" date="2018" name="Nat. Microbiol.">
        <title>Leveraging single-cell genomics to expand the fungal tree of life.</title>
        <authorList>
            <person name="Ahrendt S.R."/>
            <person name="Quandt C.A."/>
            <person name="Ciobanu D."/>
            <person name="Clum A."/>
            <person name="Salamov A."/>
            <person name="Andreopoulos B."/>
            <person name="Cheng J.F."/>
            <person name="Woyke T."/>
            <person name="Pelin A."/>
            <person name="Henrissat B."/>
            <person name="Reynolds N.K."/>
            <person name="Benny G.L."/>
            <person name="Smith M.E."/>
            <person name="James T.Y."/>
            <person name="Grigoriev I.V."/>
        </authorList>
    </citation>
    <scope>NUCLEOTIDE SEQUENCE [LARGE SCALE GENOMIC DNA]</scope>
    <source>
        <strain evidence="7">Benny S71-1</strain>
    </source>
</reference>
<dbReference type="Pfam" id="PF05920">
    <property type="entry name" value="Homeobox_KN"/>
    <property type="match status" value="1"/>
</dbReference>
<comment type="subcellular location">
    <subcellularLocation>
        <location evidence="4">Nucleus</location>
    </subcellularLocation>
</comment>
<evidence type="ECO:0000256" key="4">
    <source>
        <dbReference type="PROSITE-ProRule" id="PRU00108"/>
    </source>
</evidence>
<dbReference type="AlphaFoldDB" id="A0A4V1J1L0"/>
<dbReference type="InterPro" id="IPR050224">
    <property type="entry name" value="TALE_homeobox"/>
</dbReference>
<evidence type="ECO:0000259" key="5">
    <source>
        <dbReference type="PROSITE" id="PS50071"/>
    </source>
</evidence>
<evidence type="ECO:0000256" key="2">
    <source>
        <dbReference type="ARBA" id="ARBA00023155"/>
    </source>
</evidence>
<keyword evidence="3 4" id="KW-0539">Nucleus</keyword>
<dbReference type="EMBL" id="KZ989751">
    <property type="protein sequence ID" value="RKP25429.1"/>
    <property type="molecule type" value="Genomic_DNA"/>
</dbReference>
<protein>
    <submittedName>
        <fullName evidence="6">Homeobox KN domain-containing protein</fullName>
    </submittedName>
</protein>
<dbReference type="Gene3D" id="1.10.10.60">
    <property type="entry name" value="Homeodomain-like"/>
    <property type="match status" value="1"/>
</dbReference>
<dbReference type="InterPro" id="IPR001356">
    <property type="entry name" value="HD"/>
</dbReference>
<dbReference type="Proteomes" id="UP000278143">
    <property type="component" value="Unassembled WGS sequence"/>
</dbReference>
<evidence type="ECO:0000313" key="6">
    <source>
        <dbReference type="EMBL" id="RKP25429.1"/>
    </source>
</evidence>
<dbReference type="GO" id="GO:0006355">
    <property type="term" value="P:regulation of DNA-templated transcription"/>
    <property type="evidence" value="ECO:0007669"/>
    <property type="project" value="InterPro"/>
</dbReference>
<accession>A0A4V1J1L0</accession>
<gene>
    <name evidence="6" type="ORF">SYNPS1DRAFT_8946</name>
</gene>
<dbReference type="SUPFAM" id="SSF46689">
    <property type="entry name" value="Homeodomain-like"/>
    <property type="match status" value="1"/>
</dbReference>
<keyword evidence="2 4" id="KW-0371">Homeobox</keyword>
<evidence type="ECO:0000313" key="7">
    <source>
        <dbReference type="Proteomes" id="UP000278143"/>
    </source>
</evidence>
<feature type="DNA-binding region" description="Homeobox" evidence="4">
    <location>
        <begin position="3"/>
        <end position="45"/>
    </location>
</feature>
<evidence type="ECO:0000256" key="3">
    <source>
        <dbReference type="ARBA" id="ARBA00023242"/>
    </source>
</evidence>
<dbReference type="OrthoDB" id="10056939at2759"/>
<dbReference type="InterPro" id="IPR009057">
    <property type="entry name" value="Homeodomain-like_sf"/>
</dbReference>
<keyword evidence="1 4" id="KW-0238">DNA-binding</keyword>
<name>A0A4V1J1L0_9FUNG</name>
<keyword evidence="7" id="KW-1185">Reference proteome</keyword>
<dbReference type="GO" id="GO:0003677">
    <property type="term" value="F:DNA binding"/>
    <property type="evidence" value="ECO:0007669"/>
    <property type="project" value="UniProtKB-UniRule"/>
</dbReference>
<feature type="non-terminal residue" evidence="6">
    <location>
        <position position="50"/>
    </location>
</feature>
<feature type="domain" description="Homeobox" evidence="5">
    <location>
        <begin position="1"/>
        <end position="44"/>
    </location>
</feature>
<dbReference type="PANTHER" id="PTHR11850">
    <property type="entry name" value="HOMEOBOX PROTEIN TRANSCRIPTION FACTORS"/>
    <property type="match status" value="1"/>
</dbReference>
<sequence>MLKRWLADNVDHPYPSSEEKEQLRRCAGMTATQLNDWFVNARRRVLPGIR</sequence>
<dbReference type="InterPro" id="IPR008422">
    <property type="entry name" value="KN_HD"/>
</dbReference>
<dbReference type="CDD" id="cd00086">
    <property type="entry name" value="homeodomain"/>
    <property type="match status" value="1"/>
</dbReference>
<organism evidence="6 7">
    <name type="scientific">Syncephalis pseudoplumigaleata</name>
    <dbReference type="NCBI Taxonomy" id="1712513"/>
    <lineage>
        <taxon>Eukaryota</taxon>
        <taxon>Fungi</taxon>
        <taxon>Fungi incertae sedis</taxon>
        <taxon>Zoopagomycota</taxon>
        <taxon>Zoopagomycotina</taxon>
        <taxon>Zoopagomycetes</taxon>
        <taxon>Zoopagales</taxon>
        <taxon>Piptocephalidaceae</taxon>
        <taxon>Syncephalis</taxon>
    </lineage>
</organism>
<dbReference type="GO" id="GO:0005634">
    <property type="term" value="C:nucleus"/>
    <property type="evidence" value="ECO:0007669"/>
    <property type="project" value="UniProtKB-SubCell"/>
</dbReference>
<dbReference type="PROSITE" id="PS50071">
    <property type="entry name" value="HOMEOBOX_2"/>
    <property type="match status" value="1"/>
</dbReference>